<dbReference type="Pfam" id="PF13489">
    <property type="entry name" value="Methyltransf_23"/>
    <property type="match status" value="1"/>
</dbReference>
<reference evidence="1" key="1">
    <citation type="submission" date="2006-10" db="EMBL/GenBank/DDBJ databases">
        <title>Complete sequence of Solibacter usitatus Ellin6076.</title>
        <authorList>
            <consortium name="US DOE Joint Genome Institute"/>
            <person name="Copeland A."/>
            <person name="Lucas S."/>
            <person name="Lapidus A."/>
            <person name="Barry K."/>
            <person name="Detter J.C."/>
            <person name="Glavina del Rio T."/>
            <person name="Hammon N."/>
            <person name="Israni S."/>
            <person name="Dalin E."/>
            <person name="Tice H."/>
            <person name="Pitluck S."/>
            <person name="Thompson L.S."/>
            <person name="Brettin T."/>
            <person name="Bruce D."/>
            <person name="Han C."/>
            <person name="Tapia R."/>
            <person name="Gilna P."/>
            <person name="Schmutz J."/>
            <person name="Larimer F."/>
            <person name="Land M."/>
            <person name="Hauser L."/>
            <person name="Kyrpides N."/>
            <person name="Mikhailova N."/>
            <person name="Janssen P.H."/>
            <person name="Kuske C.R."/>
            <person name="Richardson P."/>
        </authorList>
    </citation>
    <scope>NUCLEOTIDE SEQUENCE</scope>
    <source>
        <strain evidence="1">Ellin6076</strain>
    </source>
</reference>
<dbReference type="HOGENOM" id="CLU_053848_0_0_0"/>
<dbReference type="AlphaFoldDB" id="Q025U1"/>
<name>Q025U1_SOLUE</name>
<dbReference type="STRING" id="234267.Acid_2238"/>
<dbReference type="KEGG" id="sus:Acid_2238"/>
<dbReference type="GO" id="GO:0008168">
    <property type="term" value="F:methyltransferase activity"/>
    <property type="evidence" value="ECO:0007669"/>
    <property type="project" value="UniProtKB-KW"/>
</dbReference>
<dbReference type="PANTHER" id="PTHR43861">
    <property type="entry name" value="TRANS-ACONITATE 2-METHYLTRANSFERASE-RELATED"/>
    <property type="match status" value="1"/>
</dbReference>
<keyword evidence="1" id="KW-0489">Methyltransferase</keyword>
<dbReference type="CDD" id="cd02440">
    <property type="entry name" value="AdoMet_MTases"/>
    <property type="match status" value="1"/>
</dbReference>
<proteinExistence type="predicted"/>
<dbReference type="eggNOG" id="COG2227">
    <property type="taxonomic scope" value="Bacteria"/>
</dbReference>
<dbReference type="InParanoid" id="Q025U1"/>
<dbReference type="InterPro" id="IPR029063">
    <property type="entry name" value="SAM-dependent_MTases_sf"/>
</dbReference>
<protein>
    <submittedName>
        <fullName evidence="1">Methyltransferase type 12</fullName>
    </submittedName>
</protein>
<dbReference type="GO" id="GO:0032259">
    <property type="term" value="P:methylation"/>
    <property type="evidence" value="ECO:0007669"/>
    <property type="project" value="UniProtKB-KW"/>
</dbReference>
<accession>Q025U1</accession>
<dbReference type="OrthoDB" id="116060at2"/>
<evidence type="ECO:0000313" key="1">
    <source>
        <dbReference type="EMBL" id="ABJ83228.1"/>
    </source>
</evidence>
<keyword evidence="1" id="KW-0808">Transferase</keyword>
<sequence>MEPRHFPIRACPVCGSQRFQPLFRQSFAQLSATNLMEGYTVVICDDCGAGFANDIPPQSVFDDYYRDLSKYEDSSAPSAVPPPVDQKFRDVAVLIQRFLPGPGPRILEIGSASGGLLKALRDLGCSDVFGLDPSPACVAAASRLYGIPGVVGTVFTAAAHGETYDFLILTGVMEHIRDLDRAIDQFRLLMRESGRIYLEVPDASRYDATLDAPYQEFSVEHINFFSRSSLVNLMQARGFRTIEAGCVVRSLHEVTVPCTYGVFEYASVPQAIEPDTETRPGLSAYIAGCAAEDARIRRAIDESLEPGEQMVVWGVGTHTLRLLSTGGLDPSRIALFVDSNPKYQDQELRGVAIVDPARLQSRREPILVSSRSSQQAIHKQIRHGLRLRNPLILLYGREPGGHREELDPVLDTSAGASASLE</sequence>
<dbReference type="EMBL" id="CP000473">
    <property type="protein sequence ID" value="ABJ83228.1"/>
    <property type="molecule type" value="Genomic_DNA"/>
</dbReference>
<dbReference type="Gene3D" id="3.40.50.150">
    <property type="entry name" value="Vaccinia Virus protein VP39"/>
    <property type="match status" value="1"/>
</dbReference>
<gene>
    <name evidence="1" type="ordered locus">Acid_2238</name>
</gene>
<dbReference type="SUPFAM" id="SSF53335">
    <property type="entry name" value="S-adenosyl-L-methionine-dependent methyltransferases"/>
    <property type="match status" value="1"/>
</dbReference>
<dbReference type="PANTHER" id="PTHR43861:SF5">
    <property type="entry name" value="BLL5978 PROTEIN"/>
    <property type="match status" value="1"/>
</dbReference>
<organism evidence="1">
    <name type="scientific">Solibacter usitatus (strain Ellin6076)</name>
    <dbReference type="NCBI Taxonomy" id="234267"/>
    <lineage>
        <taxon>Bacteria</taxon>
        <taxon>Pseudomonadati</taxon>
        <taxon>Acidobacteriota</taxon>
        <taxon>Terriglobia</taxon>
        <taxon>Bryobacterales</taxon>
        <taxon>Solibacteraceae</taxon>
        <taxon>Candidatus Solibacter</taxon>
    </lineage>
</organism>